<evidence type="ECO:0000256" key="4">
    <source>
        <dbReference type="SAM" id="MobiDB-lite"/>
    </source>
</evidence>
<organism evidence="6 7">
    <name type="scientific">Corynebacterium mustelae</name>
    <dbReference type="NCBI Taxonomy" id="571915"/>
    <lineage>
        <taxon>Bacteria</taxon>
        <taxon>Bacillati</taxon>
        <taxon>Actinomycetota</taxon>
        <taxon>Actinomycetes</taxon>
        <taxon>Mycobacteriales</taxon>
        <taxon>Corynebacteriaceae</taxon>
        <taxon>Corynebacterium</taxon>
    </lineage>
</organism>
<dbReference type="GO" id="GO:0055052">
    <property type="term" value="C:ATP-binding cassette (ABC) transporter complex, substrate-binding subunit-containing"/>
    <property type="evidence" value="ECO:0007669"/>
    <property type="project" value="TreeGrafter"/>
</dbReference>
<dbReference type="EMBL" id="CP011542">
    <property type="protein sequence ID" value="AKK05101.1"/>
    <property type="molecule type" value="Genomic_DNA"/>
</dbReference>
<dbReference type="InterPro" id="IPR006059">
    <property type="entry name" value="SBP"/>
</dbReference>
<comment type="similarity">
    <text evidence="1">Belongs to the bacterial solute-binding protein 1 family.</text>
</comment>
<gene>
    <name evidence="6" type="ORF">CMUST_03785</name>
</gene>
<dbReference type="PANTHER" id="PTHR30061">
    <property type="entry name" value="MALTOSE-BINDING PERIPLASMIC PROTEIN"/>
    <property type="match status" value="1"/>
</dbReference>
<dbReference type="STRING" id="571915.CMUST_03785"/>
<dbReference type="AlphaFoldDB" id="A0A0G3GV96"/>
<evidence type="ECO:0000313" key="7">
    <source>
        <dbReference type="Proteomes" id="UP000035199"/>
    </source>
</evidence>
<keyword evidence="2" id="KW-0813">Transport</keyword>
<dbReference type="Pfam" id="PF13416">
    <property type="entry name" value="SBP_bac_8"/>
    <property type="match status" value="1"/>
</dbReference>
<dbReference type="Proteomes" id="UP000035199">
    <property type="component" value="Chromosome"/>
</dbReference>
<evidence type="ECO:0000256" key="1">
    <source>
        <dbReference type="ARBA" id="ARBA00008520"/>
    </source>
</evidence>
<protein>
    <submittedName>
        <fullName evidence="6">ABC-type sugar transport system, periplasmic component</fullName>
    </submittedName>
</protein>
<keyword evidence="7" id="KW-1185">Reference proteome</keyword>
<feature type="chain" id="PRO_5039441960" evidence="5">
    <location>
        <begin position="24"/>
        <end position="427"/>
    </location>
</feature>
<sequence>MALRLTRKSIAALGFASALILTGCSDTGSSTSGTDSAGSTGSASSEEGRGPITYAMGKVDSEKLIHVIDKWNETHPDEKVTFKELAGESDDQRDSLVQTLQAGNDDVDVMALDVVWTAEFAANQWLEPLEGDMAVDTSKLLQPTVASGTYNGKLYALPQNTNGQLLFRNTEIQPDAPTTFEDLKNSCEKAKEANVDCLTLQLKQYEGLTVNTLGFVEGWGGHVLDESGAPVVDSPEAKEGLQTLVDAYKDGVISKASTSATEQETHLAFTGGETSYAINWPYMYDLAKGEESKVADKFEVQPLVGKDGVGVSTLGGFNNGINVNSKHKATARDFIEFVISEENQMYFAENSFPPVLASIYDDEALIEKYPFFPALKTSLENAVPRPASPFYPAISKAVQDNSYAALTADKSVDDATADMKAAIEAAK</sequence>
<dbReference type="GO" id="GO:0042956">
    <property type="term" value="P:maltodextrin transmembrane transport"/>
    <property type="evidence" value="ECO:0007669"/>
    <property type="project" value="TreeGrafter"/>
</dbReference>
<dbReference type="GO" id="GO:1901982">
    <property type="term" value="F:maltose binding"/>
    <property type="evidence" value="ECO:0007669"/>
    <property type="project" value="TreeGrafter"/>
</dbReference>
<dbReference type="OrthoDB" id="3495561at2"/>
<reference evidence="7" key="2">
    <citation type="submission" date="2015-05" db="EMBL/GenBank/DDBJ databases">
        <title>Complete genome sequence of Corynebacterium mustelae DSM 45274, isolated from various tissues of a male ferret with lethal sepsis.</title>
        <authorList>
            <person name="Ruckert C."/>
            <person name="Albersmeier A."/>
            <person name="Winkler A."/>
            <person name="Tauch A."/>
        </authorList>
    </citation>
    <scope>NUCLEOTIDE SEQUENCE [LARGE SCALE GENOMIC DNA]</scope>
    <source>
        <strain evidence="7">DSM 45274</strain>
    </source>
</reference>
<dbReference type="CDD" id="cd14750">
    <property type="entry name" value="PBP2_TMBP"/>
    <property type="match status" value="1"/>
</dbReference>
<dbReference type="RefSeq" id="WP_047261385.1">
    <property type="nucleotide sequence ID" value="NZ_CP011542.1"/>
</dbReference>
<keyword evidence="3 5" id="KW-0732">Signal</keyword>
<dbReference type="SUPFAM" id="SSF53850">
    <property type="entry name" value="Periplasmic binding protein-like II"/>
    <property type="match status" value="1"/>
</dbReference>
<accession>A0A0G3GV96</accession>
<keyword evidence="6" id="KW-0762">Sugar transport</keyword>
<proteinExistence type="inferred from homology"/>
<feature type="compositionally biased region" description="Low complexity" evidence="4">
    <location>
        <begin position="27"/>
        <end position="45"/>
    </location>
</feature>
<evidence type="ECO:0000313" key="6">
    <source>
        <dbReference type="EMBL" id="AKK05101.1"/>
    </source>
</evidence>
<dbReference type="PANTHER" id="PTHR30061:SF50">
    <property type="entry name" value="MALTOSE_MALTODEXTRIN-BINDING PERIPLASMIC PROTEIN"/>
    <property type="match status" value="1"/>
</dbReference>
<evidence type="ECO:0000256" key="5">
    <source>
        <dbReference type="SAM" id="SignalP"/>
    </source>
</evidence>
<feature type="signal peptide" evidence="5">
    <location>
        <begin position="1"/>
        <end position="23"/>
    </location>
</feature>
<name>A0A0G3GV96_9CORY</name>
<evidence type="ECO:0000256" key="2">
    <source>
        <dbReference type="ARBA" id="ARBA00022448"/>
    </source>
</evidence>
<dbReference type="KEGG" id="cmv:CMUST_03785"/>
<dbReference type="PATRIC" id="fig|571915.4.peg.808"/>
<feature type="region of interest" description="Disordered" evidence="4">
    <location>
        <begin position="27"/>
        <end position="52"/>
    </location>
</feature>
<dbReference type="Gene3D" id="3.40.190.10">
    <property type="entry name" value="Periplasmic binding protein-like II"/>
    <property type="match status" value="2"/>
</dbReference>
<dbReference type="PROSITE" id="PS51257">
    <property type="entry name" value="PROKAR_LIPOPROTEIN"/>
    <property type="match status" value="1"/>
</dbReference>
<dbReference type="GO" id="GO:0015768">
    <property type="term" value="P:maltose transport"/>
    <property type="evidence" value="ECO:0007669"/>
    <property type="project" value="TreeGrafter"/>
</dbReference>
<evidence type="ECO:0000256" key="3">
    <source>
        <dbReference type="ARBA" id="ARBA00022729"/>
    </source>
</evidence>
<reference evidence="6 7" key="1">
    <citation type="journal article" date="2015" name="Genome Announc.">
        <title>Complete Genome Sequence of the Type Strain Corynebacterium mustelae DSM 45274, Isolated from Various Tissues of a Male Ferret with Lethal Sepsis.</title>
        <authorList>
            <person name="Ruckert C."/>
            <person name="Eimer J."/>
            <person name="Winkler A."/>
            <person name="Tauch A."/>
        </authorList>
    </citation>
    <scope>NUCLEOTIDE SEQUENCE [LARGE SCALE GENOMIC DNA]</scope>
    <source>
        <strain evidence="6 7">DSM 45274</strain>
    </source>
</reference>